<keyword evidence="2" id="KW-1133">Transmembrane helix</keyword>
<dbReference type="GeneID" id="7442925"/>
<accession>B8BSX3</accession>
<evidence type="ECO:0000313" key="3">
    <source>
        <dbReference type="EMBL" id="EED95619.1"/>
    </source>
</evidence>
<dbReference type="EMBL" id="CM000638">
    <property type="protein sequence ID" value="EED95619.1"/>
    <property type="molecule type" value="Genomic_DNA"/>
</dbReference>
<evidence type="ECO:0000313" key="4">
    <source>
        <dbReference type="Proteomes" id="UP000001449"/>
    </source>
</evidence>
<dbReference type="eggNOG" id="ENOG502SYPH">
    <property type="taxonomic scope" value="Eukaryota"/>
</dbReference>
<dbReference type="RefSeq" id="XP_002285978.1">
    <property type="nucleotide sequence ID" value="XM_002285942.1"/>
</dbReference>
<dbReference type="PaxDb" id="35128-Thaps953"/>
<dbReference type="KEGG" id="tps:THAPSDRAFT_953"/>
<dbReference type="AlphaFoldDB" id="B8BSX3"/>
<feature type="compositionally biased region" description="Low complexity" evidence="1">
    <location>
        <begin position="28"/>
        <end position="44"/>
    </location>
</feature>
<dbReference type="Proteomes" id="UP000001449">
    <property type="component" value="Chromosome 1"/>
</dbReference>
<organism evidence="3 4">
    <name type="scientific">Thalassiosira pseudonana</name>
    <name type="common">Marine diatom</name>
    <name type="synonym">Cyclotella nana</name>
    <dbReference type="NCBI Taxonomy" id="35128"/>
    <lineage>
        <taxon>Eukaryota</taxon>
        <taxon>Sar</taxon>
        <taxon>Stramenopiles</taxon>
        <taxon>Ochrophyta</taxon>
        <taxon>Bacillariophyta</taxon>
        <taxon>Coscinodiscophyceae</taxon>
        <taxon>Thalassiosirophycidae</taxon>
        <taxon>Thalassiosirales</taxon>
        <taxon>Thalassiosiraceae</taxon>
        <taxon>Thalassiosira</taxon>
    </lineage>
</organism>
<reference evidence="3 4" key="2">
    <citation type="journal article" date="2008" name="Nature">
        <title>The Phaeodactylum genome reveals the evolutionary history of diatom genomes.</title>
        <authorList>
            <person name="Bowler C."/>
            <person name="Allen A.E."/>
            <person name="Badger J.H."/>
            <person name="Grimwood J."/>
            <person name="Jabbari K."/>
            <person name="Kuo A."/>
            <person name="Maheswari U."/>
            <person name="Martens C."/>
            <person name="Maumus F."/>
            <person name="Otillar R.P."/>
            <person name="Rayko E."/>
            <person name="Salamov A."/>
            <person name="Vandepoele K."/>
            <person name="Beszteri B."/>
            <person name="Gruber A."/>
            <person name="Heijde M."/>
            <person name="Katinka M."/>
            <person name="Mock T."/>
            <person name="Valentin K."/>
            <person name="Verret F."/>
            <person name="Berges J.A."/>
            <person name="Brownlee C."/>
            <person name="Cadoret J.P."/>
            <person name="Chiovitti A."/>
            <person name="Choi C.J."/>
            <person name="Coesel S."/>
            <person name="De Martino A."/>
            <person name="Detter J.C."/>
            <person name="Durkin C."/>
            <person name="Falciatore A."/>
            <person name="Fournet J."/>
            <person name="Haruta M."/>
            <person name="Huysman M.J."/>
            <person name="Jenkins B.D."/>
            <person name="Jiroutova K."/>
            <person name="Jorgensen R.E."/>
            <person name="Joubert Y."/>
            <person name="Kaplan A."/>
            <person name="Kroger N."/>
            <person name="Kroth P.G."/>
            <person name="La Roche J."/>
            <person name="Lindquist E."/>
            <person name="Lommer M."/>
            <person name="Martin-Jezequel V."/>
            <person name="Lopez P.J."/>
            <person name="Lucas S."/>
            <person name="Mangogna M."/>
            <person name="McGinnis K."/>
            <person name="Medlin L.K."/>
            <person name="Montsant A."/>
            <person name="Oudot-Le Secq M.P."/>
            <person name="Napoli C."/>
            <person name="Obornik M."/>
            <person name="Parker M.S."/>
            <person name="Petit J.L."/>
            <person name="Porcel B.M."/>
            <person name="Poulsen N."/>
            <person name="Robison M."/>
            <person name="Rychlewski L."/>
            <person name="Rynearson T.A."/>
            <person name="Schmutz J."/>
            <person name="Shapiro H."/>
            <person name="Siaut M."/>
            <person name="Stanley M."/>
            <person name="Sussman M.R."/>
            <person name="Taylor A.R."/>
            <person name="Vardi A."/>
            <person name="von Dassow P."/>
            <person name="Vyverman W."/>
            <person name="Willis A."/>
            <person name="Wyrwicz L.S."/>
            <person name="Rokhsar D.S."/>
            <person name="Weissenbach J."/>
            <person name="Armbrust E.V."/>
            <person name="Green B.R."/>
            <person name="Van de Peer Y."/>
            <person name="Grigoriev I.V."/>
        </authorList>
    </citation>
    <scope>NUCLEOTIDE SEQUENCE [LARGE SCALE GENOMIC DNA]</scope>
    <source>
        <strain evidence="3 4">CCMP1335</strain>
    </source>
</reference>
<evidence type="ECO:0000256" key="2">
    <source>
        <dbReference type="SAM" id="Phobius"/>
    </source>
</evidence>
<feature type="transmembrane region" description="Helical" evidence="2">
    <location>
        <begin position="162"/>
        <end position="180"/>
    </location>
</feature>
<gene>
    <name evidence="3" type="ORF">THAPSDRAFT_953</name>
</gene>
<evidence type="ECO:0000256" key="1">
    <source>
        <dbReference type="SAM" id="MobiDB-lite"/>
    </source>
</evidence>
<proteinExistence type="predicted"/>
<protein>
    <submittedName>
        <fullName evidence="3">Uncharacterized protein</fullName>
    </submittedName>
</protein>
<dbReference type="HOGENOM" id="CLU_1221806_0_0_1"/>
<keyword evidence="4" id="KW-1185">Reference proteome</keyword>
<feature type="compositionally biased region" description="Polar residues" evidence="1">
    <location>
        <begin position="45"/>
        <end position="63"/>
    </location>
</feature>
<keyword evidence="2" id="KW-0472">Membrane</keyword>
<sequence length="227" mass="25057">MSPMLKLQTRGNVSGKDSPSGKGAMYELPSRNTSSLSSKSPRSTPQQVFAISTSSKKPQPAQQRQHLNYILKEQKLRAQWLTGMGGADLESISKEYSEEPQSNAPYHFIPVETKDSQHQLYTIDTSKPKTKKGASVDWTPQDSSYGAAVQAFGWVPKRIRKLIETFFFILIMTGLIYGVVKSMYVLTASTTSSGSGGGDIDWVDDDHYLANNQQNLEVDDEDNADGP</sequence>
<keyword evidence="2" id="KW-0812">Transmembrane</keyword>
<feature type="region of interest" description="Disordered" evidence="1">
    <location>
        <begin position="1"/>
        <end position="63"/>
    </location>
</feature>
<name>B8BSX3_THAPS</name>
<dbReference type="InParanoid" id="B8BSX3"/>
<reference evidence="3 4" key="1">
    <citation type="journal article" date="2004" name="Science">
        <title>The genome of the diatom Thalassiosira pseudonana: ecology, evolution, and metabolism.</title>
        <authorList>
            <person name="Armbrust E.V."/>
            <person name="Berges J.A."/>
            <person name="Bowler C."/>
            <person name="Green B.R."/>
            <person name="Martinez D."/>
            <person name="Putnam N.H."/>
            <person name="Zhou S."/>
            <person name="Allen A.E."/>
            <person name="Apt K.E."/>
            <person name="Bechner M."/>
            <person name="Brzezinski M.A."/>
            <person name="Chaal B.K."/>
            <person name="Chiovitti A."/>
            <person name="Davis A.K."/>
            <person name="Demarest M.S."/>
            <person name="Detter J.C."/>
            <person name="Glavina T."/>
            <person name="Goodstein D."/>
            <person name="Hadi M.Z."/>
            <person name="Hellsten U."/>
            <person name="Hildebrand M."/>
            <person name="Jenkins B.D."/>
            <person name="Jurka J."/>
            <person name="Kapitonov V.V."/>
            <person name="Kroger N."/>
            <person name="Lau W.W."/>
            <person name="Lane T.W."/>
            <person name="Larimer F.W."/>
            <person name="Lippmeier J.C."/>
            <person name="Lucas S."/>
            <person name="Medina M."/>
            <person name="Montsant A."/>
            <person name="Obornik M."/>
            <person name="Parker M.S."/>
            <person name="Palenik B."/>
            <person name="Pazour G.J."/>
            <person name="Richardson P.M."/>
            <person name="Rynearson T.A."/>
            <person name="Saito M.A."/>
            <person name="Schwartz D.C."/>
            <person name="Thamatrakoln K."/>
            <person name="Valentin K."/>
            <person name="Vardi A."/>
            <person name="Wilkerson F.P."/>
            <person name="Rokhsar D.S."/>
        </authorList>
    </citation>
    <scope>NUCLEOTIDE SEQUENCE [LARGE SCALE GENOMIC DNA]</scope>
    <source>
        <strain evidence="3 4">CCMP1335</strain>
    </source>
</reference>